<feature type="compositionally biased region" description="Basic and acidic residues" evidence="1">
    <location>
        <begin position="140"/>
        <end position="150"/>
    </location>
</feature>
<dbReference type="EMBL" id="BDSP01000289">
    <property type="protein sequence ID" value="GAX29300.1"/>
    <property type="molecule type" value="Genomic_DNA"/>
</dbReference>
<accession>A0A1Z5KSK4</accession>
<name>A0A1Z5KSK4_FISSO</name>
<dbReference type="InParanoid" id="A0A1Z5KSK4"/>
<protein>
    <submittedName>
        <fullName evidence="2">Uncharacterized protein</fullName>
    </submittedName>
</protein>
<dbReference type="Proteomes" id="UP000198406">
    <property type="component" value="Unassembled WGS sequence"/>
</dbReference>
<feature type="region of interest" description="Disordered" evidence="1">
    <location>
        <begin position="77"/>
        <end position="112"/>
    </location>
</feature>
<feature type="compositionally biased region" description="Basic and acidic residues" evidence="1">
    <location>
        <begin position="157"/>
        <end position="166"/>
    </location>
</feature>
<feature type="compositionally biased region" description="Basic and acidic residues" evidence="1">
    <location>
        <begin position="77"/>
        <end position="87"/>
    </location>
</feature>
<feature type="region of interest" description="Disordered" evidence="1">
    <location>
        <begin position="240"/>
        <end position="294"/>
    </location>
</feature>
<evidence type="ECO:0000256" key="1">
    <source>
        <dbReference type="SAM" id="MobiDB-lite"/>
    </source>
</evidence>
<comment type="caution">
    <text evidence="2">The sequence shown here is derived from an EMBL/GenBank/DDBJ whole genome shotgun (WGS) entry which is preliminary data.</text>
</comment>
<proteinExistence type="predicted"/>
<feature type="compositionally biased region" description="Polar residues" evidence="1">
    <location>
        <begin position="285"/>
        <end position="294"/>
    </location>
</feature>
<feature type="compositionally biased region" description="Polar residues" evidence="1">
    <location>
        <begin position="247"/>
        <end position="256"/>
    </location>
</feature>
<gene>
    <name evidence="2" type="ORF">FisN_16Hh267</name>
</gene>
<evidence type="ECO:0000313" key="2">
    <source>
        <dbReference type="EMBL" id="GAX29300.1"/>
    </source>
</evidence>
<sequence length="294" mass="33160">MTYSQYDKPVTDTMKEGIQNTKSSVVGKDQAQGSGEKSFQGAIQDKLQKMAHQWRDDIMEPFEDRSDQNEVERAGKNLVDKTKEQASHAKQKIGGIFQDSNQAAATNEHESYQEMLQDKIDQGTGSIKEITHKVREEIMETLGDKSHPNDMKQAGEQLRDKTKEQASKVQNTWNDNFGESNENKRMKNGSHGYDEGFKTFGQEAKEQYEMDQRQAEEVKAEWGNTLESVKNSVKDALGLESEPESNKVWNRNTPDSRSTDVLRESAGGAIVPPFDPTNEPYTEGNAISFTKLNK</sequence>
<reference evidence="2 3" key="1">
    <citation type="journal article" date="2015" name="Plant Cell">
        <title>Oil accumulation by the oleaginous diatom Fistulifera solaris as revealed by the genome and transcriptome.</title>
        <authorList>
            <person name="Tanaka T."/>
            <person name="Maeda Y."/>
            <person name="Veluchamy A."/>
            <person name="Tanaka M."/>
            <person name="Abida H."/>
            <person name="Marechal E."/>
            <person name="Bowler C."/>
            <person name="Muto M."/>
            <person name="Sunaga Y."/>
            <person name="Tanaka M."/>
            <person name="Yoshino T."/>
            <person name="Taniguchi T."/>
            <person name="Fukuda Y."/>
            <person name="Nemoto M."/>
            <person name="Matsumoto M."/>
            <person name="Wong P.S."/>
            <person name="Aburatani S."/>
            <person name="Fujibuchi W."/>
        </authorList>
    </citation>
    <scope>NUCLEOTIDE SEQUENCE [LARGE SCALE GENOMIC DNA]</scope>
    <source>
        <strain evidence="2 3">JPCC DA0580</strain>
    </source>
</reference>
<feature type="compositionally biased region" description="Polar residues" evidence="1">
    <location>
        <begin position="167"/>
        <end position="180"/>
    </location>
</feature>
<evidence type="ECO:0000313" key="3">
    <source>
        <dbReference type="Proteomes" id="UP000198406"/>
    </source>
</evidence>
<dbReference type="AlphaFoldDB" id="A0A1Z5KSK4"/>
<feature type="region of interest" description="Disordered" evidence="1">
    <location>
        <begin position="140"/>
        <end position="197"/>
    </location>
</feature>
<feature type="region of interest" description="Disordered" evidence="1">
    <location>
        <begin position="1"/>
        <end position="40"/>
    </location>
</feature>
<keyword evidence="3" id="KW-1185">Reference proteome</keyword>
<organism evidence="2 3">
    <name type="scientific">Fistulifera solaris</name>
    <name type="common">Oleaginous diatom</name>
    <dbReference type="NCBI Taxonomy" id="1519565"/>
    <lineage>
        <taxon>Eukaryota</taxon>
        <taxon>Sar</taxon>
        <taxon>Stramenopiles</taxon>
        <taxon>Ochrophyta</taxon>
        <taxon>Bacillariophyta</taxon>
        <taxon>Bacillariophyceae</taxon>
        <taxon>Bacillariophycidae</taxon>
        <taxon>Naviculales</taxon>
        <taxon>Naviculaceae</taxon>
        <taxon>Fistulifera</taxon>
    </lineage>
</organism>